<dbReference type="InterPro" id="IPR011527">
    <property type="entry name" value="ABC1_TM_dom"/>
</dbReference>
<feature type="domain" description="ABC transmembrane type-1" evidence="9">
    <location>
        <begin position="23"/>
        <end position="322"/>
    </location>
</feature>
<dbReference type="AlphaFoldDB" id="A0A1B1U482"/>
<dbReference type="GO" id="GO:0005886">
    <property type="term" value="C:plasma membrane"/>
    <property type="evidence" value="ECO:0007669"/>
    <property type="project" value="UniProtKB-SubCell"/>
</dbReference>
<feature type="transmembrane region" description="Helical" evidence="7">
    <location>
        <begin position="77"/>
        <end position="95"/>
    </location>
</feature>
<dbReference type="GO" id="GO:0034040">
    <property type="term" value="F:ATPase-coupled lipid transmembrane transporter activity"/>
    <property type="evidence" value="ECO:0007669"/>
    <property type="project" value="TreeGrafter"/>
</dbReference>
<dbReference type="PANTHER" id="PTHR24221">
    <property type="entry name" value="ATP-BINDING CASSETTE SUB-FAMILY B"/>
    <property type="match status" value="1"/>
</dbReference>
<evidence type="ECO:0000259" key="9">
    <source>
        <dbReference type="PROSITE" id="PS50929"/>
    </source>
</evidence>
<dbReference type="InterPro" id="IPR027417">
    <property type="entry name" value="P-loop_NTPase"/>
</dbReference>
<keyword evidence="6 7" id="KW-0472">Membrane</keyword>
<dbReference type="PROSITE" id="PS00211">
    <property type="entry name" value="ABC_TRANSPORTER_1"/>
    <property type="match status" value="1"/>
</dbReference>
<evidence type="ECO:0000313" key="11">
    <source>
        <dbReference type="Proteomes" id="UP000092884"/>
    </source>
</evidence>
<dbReference type="KEGG" id="het:BBW65_01165"/>
<protein>
    <recommendedName>
        <fullName evidence="12">Multidrug transporter</fullName>
    </recommendedName>
</protein>
<dbReference type="PANTHER" id="PTHR24221:SF654">
    <property type="entry name" value="ATP-BINDING CASSETTE SUB-FAMILY B MEMBER 6"/>
    <property type="match status" value="1"/>
</dbReference>
<feature type="transmembrane region" description="Helical" evidence="7">
    <location>
        <begin position="268"/>
        <end position="286"/>
    </location>
</feature>
<organism evidence="10 11">
    <name type="scientific">Helicobacter enhydrae</name>
    <dbReference type="NCBI Taxonomy" id="222136"/>
    <lineage>
        <taxon>Bacteria</taxon>
        <taxon>Pseudomonadati</taxon>
        <taxon>Campylobacterota</taxon>
        <taxon>Epsilonproteobacteria</taxon>
        <taxon>Campylobacterales</taxon>
        <taxon>Helicobacteraceae</taxon>
        <taxon>Helicobacter</taxon>
    </lineage>
</organism>
<dbReference type="OrthoDB" id="9760168at2"/>
<keyword evidence="11" id="KW-1185">Reference proteome</keyword>
<dbReference type="EMBL" id="CP016503">
    <property type="protein sequence ID" value="ANV97505.1"/>
    <property type="molecule type" value="Genomic_DNA"/>
</dbReference>
<evidence type="ECO:0000256" key="6">
    <source>
        <dbReference type="ARBA" id="ARBA00023136"/>
    </source>
</evidence>
<dbReference type="InterPro" id="IPR036640">
    <property type="entry name" value="ABC1_TM_sf"/>
</dbReference>
<evidence type="ECO:0000256" key="4">
    <source>
        <dbReference type="ARBA" id="ARBA00022840"/>
    </source>
</evidence>
<comment type="subcellular location">
    <subcellularLocation>
        <location evidence="1">Cell membrane</location>
        <topology evidence="1">Multi-pass membrane protein</topology>
    </subcellularLocation>
</comment>
<evidence type="ECO:0000256" key="3">
    <source>
        <dbReference type="ARBA" id="ARBA00022741"/>
    </source>
</evidence>
<evidence type="ECO:0000313" key="10">
    <source>
        <dbReference type="EMBL" id="ANV97505.1"/>
    </source>
</evidence>
<reference evidence="11" key="1">
    <citation type="submission" date="2016-07" db="EMBL/GenBank/DDBJ databases">
        <authorList>
            <person name="Florea S."/>
            <person name="Webb J.S."/>
            <person name="Jaromczyk J."/>
            <person name="Schardl C.L."/>
        </authorList>
    </citation>
    <scope>NUCLEOTIDE SEQUENCE [LARGE SCALE GENOMIC DNA]</scope>
    <source>
        <strain evidence="11">MIT 01-6242</strain>
    </source>
</reference>
<dbReference type="Pfam" id="PF00005">
    <property type="entry name" value="ABC_tran"/>
    <property type="match status" value="1"/>
</dbReference>
<keyword evidence="2 7" id="KW-0812">Transmembrane</keyword>
<evidence type="ECO:0000256" key="7">
    <source>
        <dbReference type="SAM" id="Phobius"/>
    </source>
</evidence>
<dbReference type="Proteomes" id="UP000092884">
    <property type="component" value="Chromosome"/>
</dbReference>
<dbReference type="InterPro" id="IPR039421">
    <property type="entry name" value="Type_1_exporter"/>
</dbReference>
<dbReference type="GO" id="GO:0016887">
    <property type="term" value="F:ATP hydrolysis activity"/>
    <property type="evidence" value="ECO:0007669"/>
    <property type="project" value="InterPro"/>
</dbReference>
<gene>
    <name evidence="10" type="ORF">BBW65_01165</name>
</gene>
<dbReference type="InterPro" id="IPR003439">
    <property type="entry name" value="ABC_transporter-like_ATP-bd"/>
</dbReference>
<evidence type="ECO:0008006" key="12">
    <source>
        <dbReference type="Google" id="ProtNLM"/>
    </source>
</evidence>
<evidence type="ECO:0000259" key="8">
    <source>
        <dbReference type="PROSITE" id="PS50893"/>
    </source>
</evidence>
<keyword evidence="3" id="KW-0547">Nucleotide-binding</keyword>
<dbReference type="RefSeq" id="WP_066338598.1">
    <property type="nucleotide sequence ID" value="NZ_CP016503.1"/>
</dbReference>
<sequence>MKKINDLQRLRFLTTRKDKVQLLILIIMTFILSVIETIGVGIIMPFITFASNPSLLLDNKYGSPIYHFFNFSSTKEFMFAFSGALIAFYIFRSTYNIFYNYKINLFAFEKYHNLAYRVFQKLLRLNYAEFVNKNSDLLRRNILNDTLNSSNYVRSFLLLCSETISIVFLYSILLLISWKMTLVLTAILSAKVLLITKTISKTLGKKGEERMRIEGGFLGLLSNTFGNFKIIKLKDSQNRLEEAFLSQGLNRAKVEITAQTLMTIPKNFLESIGFCILIASVAYILYKYDDASAVLPIISMYALALYKILPSVNKILEQFNAMKINQKSLEIVYDELKDIPYAEGDERIDFANTISLQNVSFGYYEDKTIITNCNLTIQKGDRVAFVGPSGAGKSTLVDIISGFYAPNVGEIYIDGRKLTLENIRSWRKKFGYIPQSIYLFDGSVGENIAFGSKYDSKRIAEVCKIAKIDTFLNEHQGIDTKVGDGGIKLSGGQKQRIGIARAIYDNPEILVLDEATSALDNEVEAQIMDEIYELSQDKTLLVIAHRLSTVERCDYRIQIQPHKPPKRLERW</sequence>
<dbReference type="InterPro" id="IPR003593">
    <property type="entry name" value="AAA+_ATPase"/>
</dbReference>
<name>A0A1B1U482_9HELI</name>
<dbReference type="Gene3D" id="1.20.1560.10">
    <property type="entry name" value="ABC transporter type 1, transmembrane domain"/>
    <property type="match status" value="1"/>
</dbReference>
<feature type="transmembrane region" description="Helical" evidence="7">
    <location>
        <begin position="156"/>
        <end position="176"/>
    </location>
</feature>
<dbReference type="PROSITE" id="PS50893">
    <property type="entry name" value="ABC_TRANSPORTER_2"/>
    <property type="match status" value="1"/>
</dbReference>
<dbReference type="Gene3D" id="3.40.50.300">
    <property type="entry name" value="P-loop containing nucleotide triphosphate hydrolases"/>
    <property type="match status" value="1"/>
</dbReference>
<feature type="transmembrane region" description="Helical" evidence="7">
    <location>
        <begin position="182"/>
        <end position="200"/>
    </location>
</feature>
<dbReference type="STRING" id="222136.BBW65_01165"/>
<dbReference type="SMART" id="SM00382">
    <property type="entry name" value="AAA"/>
    <property type="match status" value="1"/>
</dbReference>
<dbReference type="PROSITE" id="PS50929">
    <property type="entry name" value="ABC_TM1F"/>
    <property type="match status" value="1"/>
</dbReference>
<accession>A0A1B1U482</accession>
<feature type="transmembrane region" description="Helical" evidence="7">
    <location>
        <begin position="20"/>
        <end position="47"/>
    </location>
</feature>
<keyword evidence="5 7" id="KW-1133">Transmembrane helix</keyword>
<evidence type="ECO:0000256" key="2">
    <source>
        <dbReference type="ARBA" id="ARBA00022692"/>
    </source>
</evidence>
<feature type="domain" description="ABC transporter" evidence="8">
    <location>
        <begin position="354"/>
        <end position="570"/>
    </location>
</feature>
<dbReference type="SUPFAM" id="SSF52540">
    <property type="entry name" value="P-loop containing nucleoside triphosphate hydrolases"/>
    <property type="match status" value="1"/>
</dbReference>
<feature type="transmembrane region" description="Helical" evidence="7">
    <location>
        <begin position="292"/>
        <end position="309"/>
    </location>
</feature>
<dbReference type="InterPro" id="IPR017871">
    <property type="entry name" value="ABC_transporter-like_CS"/>
</dbReference>
<dbReference type="CDD" id="cd18553">
    <property type="entry name" value="ABC_6TM_PglK_like"/>
    <property type="match status" value="1"/>
</dbReference>
<dbReference type="GO" id="GO:0005524">
    <property type="term" value="F:ATP binding"/>
    <property type="evidence" value="ECO:0007669"/>
    <property type="project" value="UniProtKB-KW"/>
</dbReference>
<dbReference type="GO" id="GO:0140359">
    <property type="term" value="F:ABC-type transporter activity"/>
    <property type="evidence" value="ECO:0007669"/>
    <property type="project" value="InterPro"/>
</dbReference>
<keyword evidence="4" id="KW-0067">ATP-binding</keyword>
<proteinExistence type="predicted"/>
<dbReference type="SUPFAM" id="SSF90123">
    <property type="entry name" value="ABC transporter transmembrane region"/>
    <property type="match status" value="1"/>
</dbReference>
<evidence type="ECO:0000256" key="1">
    <source>
        <dbReference type="ARBA" id="ARBA00004651"/>
    </source>
</evidence>
<evidence type="ECO:0000256" key="5">
    <source>
        <dbReference type="ARBA" id="ARBA00022989"/>
    </source>
</evidence>